<keyword evidence="4" id="KW-0539">Nucleus</keyword>
<dbReference type="Pfam" id="PF02365">
    <property type="entry name" value="NAM"/>
    <property type="match status" value="1"/>
</dbReference>
<evidence type="ECO:0000256" key="2">
    <source>
        <dbReference type="ARBA" id="ARBA00023125"/>
    </source>
</evidence>
<evidence type="ECO:0000313" key="6">
    <source>
        <dbReference type="EMBL" id="KAK2657034.1"/>
    </source>
</evidence>
<dbReference type="InterPro" id="IPR036093">
    <property type="entry name" value="NAC_dom_sf"/>
</dbReference>
<protein>
    <recommendedName>
        <fullName evidence="5">NAC domain-containing protein</fullName>
    </recommendedName>
</protein>
<keyword evidence="3" id="KW-0804">Transcription</keyword>
<organism evidence="6 7">
    <name type="scientific">Dipteronia dyeriana</name>
    <dbReference type="NCBI Taxonomy" id="168575"/>
    <lineage>
        <taxon>Eukaryota</taxon>
        <taxon>Viridiplantae</taxon>
        <taxon>Streptophyta</taxon>
        <taxon>Embryophyta</taxon>
        <taxon>Tracheophyta</taxon>
        <taxon>Spermatophyta</taxon>
        <taxon>Magnoliopsida</taxon>
        <taxon>eudicotyledons</taxon>
        <taxon>Gunneridae</taxon>
        <taxon>Pentapetalae</taxon>
        <taxon>rosids</taxon>
        <taxon>malvids</taxon>
        <taxon>Sapindales</taxon>
        <taxon>Sapindaceae</taxon>
        <taxon>Hippocastanoideae</taxon>
        <taxon>Acereae</taxon>
        <taxon>Dipteronia</taxon>
    </lineage>
</organism>
<dbReference type="SUPFAM" id="SSF101941">
    <property type="entry name" value="NAC domain"/>
    <property type="match status" value="1"/>
</dbReference>
<proteinExistence type="predicted"/>
<evidence type="ECO:0000256" key="3">
    <source>
        <dbReference type="ARBA" id="ARBA00023163"/>
    </source>
</evidence>
<evidence type="ECO:0000256" key="1">
    <source>
        <dbReference type="ARBA" id="ARBA00023015"/>
    </source>
</evidence>
<dbReference type="AlphaFoldDB" id="A0AAD9XCN7"/>
<dbReference type="Gene3D" id="2.170.150.80">
    <property type="entry name" value="NAC domain"/>
    <property type="match status" value="1"/>
</dbReference>
<keyword evidence="2" id="KW-0238">DNA-binding</keyword>
<dbReference type="EMBL" id="JANJYI010000003">
    <property type="protein sequence ID" value="KAK2657034.1"/>
    <property type="molecule type" value="Genomic_DNA"/>
</dbReference>
<dbReference type="GO" id="GO:0003677">
    <property type="term" value="F:DNA binding"/>
    <property type="evidence" value="ECO:0007669"/>
    <property type="project" value="UniProtKB-KW"/>
</dbReference>
<name>A0AAD9XCN7_9ROSI</name>
<dbReference type="PANTHER" id="PTHR31719">
    <property type="entry name" value="NAC TRANSCRIPTION FACTOR 56"/>
    <property type="match status" value="1"/>
</dbReference>
<accession>A0AAD9XCN7</accession>
<comment type="caution">
    <text evidence="6">The sequence shown here is derived from an EMBL/GenBank/DDBJ whole genome shotgun (WGS) entry which is preliminary data.</text>
</comment>
<gene>
    <name evidence="6" type="ORF">Ddye_010086</name>
</gene>
<keyword evidence="1" id="KW-0805">Transcription regulation</keyword>
<keyword evidence="7" id="KW-1185">Reference proteome</keyword>
<dbReference type="InterPro" id="IPR003441">
    <property type="entry name" value="NAC-dom"/>
</dbReference>
<feature type="domain" description="NAC" evidence="5">
    <location>
        <begin position="72"/>
        <end position="235"/>
    </location>
</feature>
<dbReference type="Proteomes" id="UP001280121">
    <property type="component" value="Unassembled WGS sequence"/>
</dbReference>
<evidence type="ECO:0000256" key="4">
    <source>
        <dbReference type="ARBA" id="ARBA00023242"/>
    </source>
</evidence>
<reference evidence="6" key="1">
    <citation type="journal article" date="2023" name="Plant J.">
        <title>Genome sequences and population genomics provide insights into the demographic history, inbreeding, and mutation load of two 'living fossil' tree species of Dipteronia.</title>
        <authorList>
            <person name="Feng Y."/>
            <person name="Comes H.P."/>
            <person name="Chen J."/>
            <person name="Zhu S."/>
            <person name="Lu R."/>
            <person name="Zhang X."/>
            <person name="Li P."/>
            <person name="Qiu J."/>
            <person name="Olsen K.M."/>
            <person name="Qiu Y."/>
        </authorList>
    </citation>
    <scope>NUCLEOTIDE SEQUENCE</scope>
    <source>
        <strain evidence="6">KIB01</strain>
    </source>
</reference>
<dbReference type="PROSITE" id="PS51005">
    <property type="entry name" value="NAC"/>
    <property type="match status" value="1"/>
</dbReference>
<dbReference type="GO" id="GO:0006355">
    <property type="term" value="P:regulation of DNA-templated transcription"/>
    <property type="evidence" value="ECO:0007669"/>
    <property type="project" value="InterPro"/>
</dbReference>
<dbReference type="PANTHER" id="PTHR31719:SF130">
    <property type="entry name" value="NAC DOMAIN-CONTAINING PROTEIN 18"/>
    <property type="match status" value="1"/>
</dbReference>
<sequence>MLKCWFPLHHEGYKSVVYFLFSLSLSASLSKTLLCSKFKQTYNYKGFLINNSIKLNKHNMEDFVVMNGGIRVPIGYRFLPTDEELVHYYLKRKVLALPLPPSIIPDHFDVFNSDPWTLPGDLEEKRYFFGKRNGDIIESGNKCKIGAGSGYWRKCNGKTKQIYVDSTGGSKQVVGVRTTLVFRQGKRAQTGWLMRQYRLVMGTSTTTAITKPNSTTQSDEEMGFGDWVVYCIFQRKKKTKKHGSSSSSSPAAVSHHHDLSKSTSVDFTIEETDFFITTPPLQPCVSANCLSEVTVETISSVGLDEEVMSSTAAAHNTSSSPYYMGN</sequence>
<evidence type="ECO:0000259" key="5">
    <source>
        <dbReference type="PROSITE" id="PS51005"/>
    </source>
</evidence>
<evidence type="ECO:0000313" key="7">
    <source>
        <dbReference type="Proteomes" id="UP001280121"/>
    </source>
</evidence>